<gene>
    <name evidence="1" type="ORF">ACFO0P_15745</name>
</gene>
<dbReference type="EMBL" id="JBHSEG010000008">
    <property type="protein sequence ID" value="MFC4455231.1"/>
    <property type="molecule type" value="Genomic_DNA"/>
</dbReference>
<reference evidence="2" key="1">
    <citation type="journal article" date="2019" name="Int. J. Syst. Evol. Microbiol.">
        <title>The Global Catalogue of Microorganisms (GCM) 10K type strain sequencing project: providing services to taxonomists for standard genome sequencing and annotation.</title>
        <authorList>
            <consortium name="The Broad Institute Genomics Platform"/>
            <consortium name="The Broad Institute Genome Sequencing Center for Infectious Disease"/>
            <person name="Wu L."/>
            <person name="Ma J."/>
        </authorList>
    </citation>
    <scope>NUCLEOTIDE SEQUENCE [LARGE SCALE GENOMIC DNA]</scope>
    <source>
        <strain evidence="2">CCUG 39970</strain>
    </source>
</reference>
<protein>
    <submittedName>
        <fullName evidence="1">Uncharacterized protein</fullName>
    </submittedName>
</protein>
<accession>A0ABV8Y8A8</accession>
<organism evidence="1 2">
    <name type="scientific">Deinococcus sonorensis</name>
    <dbReference type="NCBI Taxonomy" id="309891"/>
    <lineage>
        <taxon>Bacteria</taxon>
        <taxon>Thermotogati</taxon>
        <taxon>Deinococcota</taxon>
        <taxon>Deinococci</taxon>
        <taxon>Deinococcales</taxon>
        <taxon>Deinococcaceae</taxon>
        <taxon>Deinococcus</taxon>
    </lineage>
</organism>
<comment type="caution">
    <text evidence="1">The sequence shown here is derived from an EMBL/GenBank/DDBJ whole genome shotgun (WGS) entry which is preliminary data.</text>
</comment>
<proteinExistence type="predicted"/>
<name>A0ABV8Y8A8_9DEIO</name>
<dbReference type="RefSeq" id="WP_380129948.1">
    <property type="nucleotide sequence ID" value="NZ_JBHSEG010000008.1"/>
</dbReference>
<sequence length="84" mass="9908">MMLHLGDLTPVQLVAHVQRAYHLDRHDIPSRDPIQLEAIARWLDAHPHLKERTWRIWSGTMPEEEHDRARFWLDQVFLGGIAIP</sequence>
<dbReference type="Proteomes" id="UP001595939">
    <property type="component" value="Unassembled WGS sequence"/>
</dbReference>
<evidence type="ECO:0000313" key="1">
    <source>
        <dbReference type="EMBL" id="MFC4455231.1"/>
    </source>
</evidence>
<evidence type="ECO:0000313" key="2">
    <source>
        <dbReference type="Proteomes" id="UP001595939"/>
    </source>
</evidence>
<keyword evidence="2" id="KW-1185">Reference proteome</keyword>